<dbReference type="RefSeq" id="WP_046042352.1">
    <property type="nucleotide sequence ID" value="NZ_LACC01000025.1"/>
</dbReference>
<organism evidence="1 2">
    <name type="scientific">Pseudomonas fluorescens</name>
    <dbReference type="NCBI Taxonomy" id="294"/>
    <lineage>
        <taxon>Bacteria</taxon>
        <taxon>Pseudomonadati</taxon>
        <taxon>Pseudomonadota</taxon>
        <taxon>Gammaproteobacteria</taxon>
        <taxon>Pseudomonadales</taxon>
        <taxon>Pseudomonadaceae</taxon>
        <taxon>Pseudomonas</taxon>
    </lineage>
</organism>
<protein>
    <submittedName>
        <fullName evidence="1">Uncharacterized protein</fullName>
    </submittedName>
</protein>
<sequence>MNVQTLPAALTLDGEFLADAILDSRDMAYMNFAREEFNKLVQILWPLLDPLLCHEENVVASDIARHIEQVRSFSGNFCWKYRHLGASHGVVGAREGID</sequence>
<dbReference type="AlphaFoldDB" id="A0A0F4TJ71"/>
<dbReference type="PATRIC" id="fig|294.132.peg.3387"/>
<evidence type="ECO:0000313" key="2">
    <source>
        <dbReference type="Proteomes" id="UP000033588"/>
    </source>
</evidence>
<reference evidence="1 2" key="1">
    <citation type="submission" date="2015-03" db="EMBL/GenBank/DDBJ databases">
        <title>Comparative genomics of Pseudomonas insights into diversity of traits involved in vanlence and defense.</title>
        <authorList>
            <person name="Qin Y."/>
        </authorList>
    </citation>
    <scope>NUCLEOTIDE SEQUENCE [LARGE SCALE GENOMIC DNA]</scope>
    <source>
        <strain evidence="1 2">C8</strain>
    </source>
</reference>
<dbReference type="Proteomes" id="UP000033588">
    <property type="component" value="Unassembled WGS sequence"/>
</dbReference>
<proteinExistence type="predicted"/>
<dbReference type="OrthoDB" id="6895849at2"/>
<evidence type="ECO:0000313" key="1">
    <source>
        <dbReference type="EMBL" id="KJZ43452.1"/>
    </source>
</evidence>
<name>A0A0F4TJ71_PSEFL</name>
<dbReference type="EMBL" id="LACC01000025">
    <property type="protein sequence ID" value="KJZ43452.1"/>
    <property type="molecule type" value="Genomic_DNA"/>
</dbReference>
<comment type="caution">
    <text evidence="1">The sequence shown here is derived from an EMBL/GenBank/DDBJ whole genome shotgun (WGS) entry which is preliminary data.</text>
</comment>
<gene>
    <name evidence="1" type="ORF">VC35_21005</name>
</gene>
<accession>A0A0F4TJ71</accession>